<name>A0AAN8PGL1_POLSC</name>
<feature type="compositionally biased region" description="Polar residues" evidence="1">
    <location>
        <begin position="16"/>
        <end position="25"/>
    </location>
</feature>
<feature type="region of interest" description="Disordered" evidence="1">
    <location>
        <begin position="1"/>
        <end position="27"/>
    </location>
</feature>
<sequence length="67" mass="8104">MWFWSFQKSRHHKESTTTSSPQQNGPIWHQQPEIHEMYRISEPNEENILTRETTGIVRQKKIHFALD</sequence>
<dbReference type="Proteomes" id="UP001372834">
    <property type="component" value="Unassembled WGS sequence"/>
</dbReference>
<gene>
    <name evidence="2" type="ORF">RUM43_014847</name>
</gene>
<proteinExistence type="predicted"/>
<dbReference type="EMBL" id="JAWJWE010000011">
    <property type="protein sequence ID" value="KAK6630502.1"/>
    <property type="molecule type" value="Genomic_DNA"/>
</dbReference>
<protein>
    <submittedName>
        <fullName evidence="2">Uncharacterized protein</fullName>
    </submittedName>
</protein>
<evidence type="ECO:0000313" key="3">
    <source>
        <dbReference type="Proteomes" id="UP001372834"/>
    </source>
</evidence>
<dbReference type="AlphaFoldDB" id="A0AAN8PGL1"/>
<evidence type="ECO:0000256" key="1">
    <source>
        <dbReference type="SAM" id="MobiDB-lite"/>
    </source>
</evidence>
<organism evidence="2 3">
    <name type="scientific">Polyplax serrata</name>
    <name type="common">Common mouse louse</name>
    <dbReference type="NCBI Taxonomy" id="468196"/>
    <lineage>
        <taxon>Eukaryota</taxon>
        <taxon>Metazoa</taxon>
        <taxon>Ecdysozoa</taxon>
        <taxon>Arthropoda</taxon>
        <taxon>Hexapoda</taxon>
        <taxon>Insecta</taxon>
        <taxon>Pterygota</taxon>
        <taxon>Neoptera</taxon>
        <taxon>Paraneoptera</taxon>
        <taxon>Psocodea</taxon>
        <taxon>Troctomorpha</taxon>
        <taxon>Phthiraptera</taxon>
        <taxon>Anoplura</taxon>
        <taxon>Polyplacidae</taxon>
        <taxon>Polyplax</taxon>
    </lineage>
</organism>
<comment type="caution">
    <text evidence="2">The sequence shown here is derived from an EMBL/GenBank/DDBJ whole genome shotgun (WGS) entry which is preliminary data.</text>
</comment>
<evidence type="ECO:0000313" key="2">
    <source>
        <dbReference type="EMBL" id="KAK6630502.1"/>
    </source>
</evidence>
<reference evidence="2 3" key="1">
    <citation type="submission" date="2023-10" db="EMBL/GenBank/DDBJ databases">
        <title>Genomes of two closely related lineages of the louse Polyplax serrata with different host specificities.</title>
        <authorList>
            <person name="Martinu J."/>
            <person name="Tarabai H."/>
            <person name="Stefka J."/>
            <person name="Hypsa V."/>
        </authorList>
    </citation>
    <scope>NUCLEOTIDE SEQUENCE [LARGE SCALE GENOMIC DNA]</scope>
    <source>
        <strain evidence="2">HR10_N</strain>
    </source>
</reference>
<accession>A0AAN8PGL1</accession>